<dbReference type="SUPFAM" id="SSF81901">
    <property type="entry name" value="HCP-like"/>
    <property type="match status" value="1"/>
</dbReference>
<accession>F6BDQ0</accession>
<feature type="repeat" description="TPR" evidence="1">
    <location>
        <begin position="168"/>
        <end position="201"/>
    </location>
</feature>
<dbReference type="InterPro" id="IPR006597">
    <property type="entry name" value="Sel1-like"/>
</dbReference>
<dbReference type="HOGENOM" id="CLU_830580_0_0_2"/>
<sequence>MDKKFTLETLNLLKNKVLENDHIFGKELTEILIDVIDGIIYVFNEIFEEISKTNLDNINLRNLWFIYSEISPLYEDINKISSEIDDILNLSSKDINNWKLWKNLGDKAYLCKAYYEALFCYNKALEINSEDLEVLCKKGYTLLRISLNEINLSIKYFEKVLEKDENNYKALFGLGEAYYNLNNEENAIKYFEKILKLNPNDVEALEYLGDIYYEKDYEKAINYYKKALELKPKDVNLILKIAHSYVELKKYEDALKYFEKALSLNPDVFELEQIYEFMGRIYIYLGEDEKAMEYFEKLKEINPYHDEIYEVIALTYGEVGNVEKAEKYLRKLELTK</sequence>
<feature type="repeat" description="TPR" evidence="1">
    <location>
        <begin position="272"/>
        <end position="305"/>
    </location>
</feature>
<dbReference type="PROSITE" id="PS50293">
    <property type="entry name" value="TPR_REGION"/>
    <property type="match status" value="2"/>
</dbReference>
<keyword evidence="3" id="KW-1185">Reference proteome</keyword>
<proteinExistence type="predicted"/>
<dbReference type="Proteomes" id="UP000009227">
    <property type="component" value="Chromosome"/>
</dbReference>
<gene>
    <name evidence="2" type="ordered locus">Metig_1072</name>
</gene>
<dbReference type="EMBL" id="CP002737">
    <property type="protein sequence ID" value="AEF96611.1"/>
    <property type="molecule type" value="Genomic_DNA"/>
</dbReference>
<dbReference type="STRING" id="880724.Metig_1072"/>
<dbReference type="KEGG" id="mig:Metig_1072"/>
<dbReference type="PROSITE" id="PS50005">
    <property type="entry name" value="TPR"/>
    <property type="match status" value="4"/>
</dbReference>
<dbReference type="SMART" id="SM00028">
    <property type="entry name" value="TPR"/>
    <property type="match status" value="6"/>
</dbReference>
<dbReference type="Pfam" id="PF12895">
    <property type="entry name" value="ANAPC3"/>
    <property type="match status" value="1"/>
</dbReference>
<evidence type="ECO:0000256" key="1">
    <source>
        <dbReference type="PROSITE-ProRule" id="PRU00339"/>
    </source>
</evidence>
<protein>
    <submittedName>
        <fullName evidence="2">Tetratricopeptide TPR_2 repeat-containing protein</fullName>
    </submittedName>
</protein>
<dbReference type="InterPro" id="IPR019734">
    <property type="entry name" value="TPR_rpt"/>
</dbReference>
<evidence type="ECO:0000313" key="3">
    <source>
        <dbReference type="Proteomes" id="UP000009227"/>
    </source>
</evidence>
<keyword evidence="1" id="KW-0802">TPR repeat</keyword>
<dbReference type="SMART" id="SM00671">
    <property type="entry name" value="SEL1"/>
    <property type="match status" value="2"/>
</dbReference>
<feature type="repeat" description="TPR" evidence="1">
    <location>
        <begin position="202"/>
        <end position="234"/>
    </location>
</feature>
<dbReference type="PANTHER" id="PTHR12558">
    <property type="entry name" value="CELL DIVISION CYCLE 16,23,27"/>
    <property type="match status" value="1"/>
</dbReference>
<organism evidence="3">
    <name type="scientific">Methanotorris igneus (strain DSM 5666 / JCM 11834 / Kol 5)</name>
    <dbReference type="NCBI Taxonomy" id="880724"/>
    <lineage>
        <taxon>Archaea</taxon>
        <taxon>Methanobacteriati</taxon>
        <taxon>Methanobacteriota</taxon>
        <taxon>Methanomada group</taxon>
        <taxon>Methanococci</taxon>
        <taxon>Methanococcales</taxon>
        <taxon>Methanocaldococcaceae</taxon>
        <taxon>Methanotorris</taxon>
    </lineage>
</organism>
<dbReference type="RefSeq" id="WP_013799212.1">
    <property type="nucleotide sequence ID" value="NC_015562.1"/>
</dbReference>
<name>F6BDQ0_METIK</name>
<dbReference type="InterPro" id="IPR011990">
    <property type="entry name" value="TPR-like_helical_dom_sf"/>
</dbReference>
<dbReference type="PANTHER" id="PTHR12558:SF13">
    <property type="entry name" value="CELL DIVISION CYCLE PROTEIN 27 HOMOLOG"/>
    <property type="match status" value="1"/>
</dbReference>
<feature type="repeat" description="TPR" evidence="1">
    <location>
        <begin position="235"/>
        <end position="268"/>
    </location>
</feature>
<dbReference type="OrthoDB" id="115601at2157"/>
<dbReference type="Pfam" id="PF13181">
    <property type="entry name" value="TPR_8"/>
    <property type="match status" value="2"/>
</dbReference>
<evidence type="ECO:0000313" key="2">
    <source>
        <dbReference type="EMBL" id="AEF96611.1"/>
    </source>
</evidence>
<dbReference type="Gene3D" id="1.25.40.10">
    <property type="entry name" value="Tetratricopeptide repeat domain"/>
    <property type="match status" value="3"/>
</dbReference>
<reference evidence="2 3" key="1">
    <citation type="submission" date="2011-05" db="EMBL/GenBank/DDBJ databases">
        <title>Complete sequence of Methanotorris igneus Kol 5.</title>
        <authorList>
            <consortium name="US DOE Joint Genome Institute"/>
            <person name="Lucas S."/>
            <person name="Han J."/>
            <person name="Lapidus A."/>
            <person name="Cheng J.-F."/>
            <person name="Goodwin L."/>
            <person name="Pitluck S."/>
            <person name="Peters L."/>
            <person name="Mikhailova N."/>
            <person name="Chertkov O."/>
            <person name="Han C."/>
            <person name="Tapia R."/>
            <person name="Land M."/>
            <person name="Hauser L."/>
            <person name="Kyrpides N."/>
            <person name="Ivanova N."/>
            <person name="Pagani I."/>
            <person name="Sieprawska-Lupa M."/>
            <person name="Whitman W."/>
            <person name="Woyke T."/>
        </authorList>
    </citation>
    <scope>NUCLEOTIDE SEQUENCE [LARGE SCALE GENOMIC DNA]</scope>
    <source>
        <strain evidence="3">DSM 5666 / JCM 11834 / Kol 5</strain>
    </source>
</reference>
<dbReference type="AlphaFoldDB" id="F6BDQ0"/>
<dbReference type="GeneID" id="10643926"/>